<proteinExistence type="predicted"/>
<evidence type="ECO:0000313" key="1">
    <source>
        <dbReference type="EMBL" id="PVI06659.1"/>
    </source>
</evidence>
<evidence type="ECO:0000313" key="2">
    <source>
        <dbReference type="Proteomes" id="UP000244855"/>
    </source>
</evidence>
<organism evidence="1 2">
    <name type="scientific">Periconia macrospinosa</name>
    <dbReference type="NCBI Taxonomy" id="97972"/>
    <lineage>
        <taxon>Eukaryota</taxon>
        <taxon>Fungi</taxon>
        <taxon>Dikarya</taxon>
        <taxon>Ascomycota</taxon>
        <taxon>Pezizomycotina</taxon>
        <taxon>Dothideomycetes</taxon>
        <taxon>Pleosporomycetidae</taxon>
        <taxon>Pleosporales</taxon>
        <taxon>Massarineae</taxon>
        <taxon>Periconiaceae</taxon>
        <taxon>Periconia</taxon>
    </lineage>
</organism>
<reference evidence="1 2" key="1">
    <citation type="journal article" date="2018" name="Sci. Rep.">
        <title>Comparative genomics provides insights into the lifestyle and reveals functional heterogeneity of dark septate endophytic fungi.</title>
        <authorList>
            <person name="Knapp D.G."/>
            <person name="Nemeth J.B."/>
            <person name="Barry K."/>
            <person name="Hainaut M."/>
            <person name="Henrissat B."/>
            <person name="Johnson J."/>
            <person name="Kuo A."/>
            <person name="Lim J.H.P."/>
            <person name="Lipzen A."/>
            <person name="Nolan M."/>
            <person name="Ohm R.A."/>
            <person name="Tamas L."/>
            <person name="Grigoriev I.V."/>
            <person name="Spatafora J.W."/>
            <person name="Nagy L.G."/>
            <person name="Kovacs G.M."/>
        </authorList>
    </citation>
    <scope>NUCLEOTIDE SEQUENCE [LARGE SCALE GENOMIC DNA]</scope>
    <source>
        <strain evidence="1 2">DSE2036</strain>
    </source>
</reference>
<keyword evidence="2" id="KW-1185">Reference proteome</keyword>
<accession>A0A2V1E9A3</accession>
<dbReference type="STRING" id="97972.A0A2V1E9A3"/>
<gene>
    <name evidence="1" type="ORF">DM02DRAFT_403149</name>
</gene>
<name>A0A2V1E9A3_9PLEO</name>
<sequence>MLSIILQLALAARAGDLARIKGYTGEEYLKYKDIELRLSLDKLAEFANLKATITLEYTKGYKKIRNADRVLFLQPLEET</sequence>
<protein>
    <submittedName>
        <fullName evidence="1">Uncharacterized protein</fullName>
    </submittedName>
</protein>
<dbReference type="EMBL" id="KZ805307">
    <property type="protein sequence ID" value="PVI06659.1"/>
    <property type="molecule type" value="Genomic_DNA"/>
</dbReference>
<dbReference type="Proteomes" id="UP000244855">
    <property type="component" value="Unassembled WGS sequence"/>
</dbReference>
<dbReference type="AlphaFoldDB" id="A0A2V1E9A3"/>
<dbReference type="OrthoDB" id="4369953at2759"/>